<gene>
    <name evidence="2" type="ORF">E3N88_00436</name>
</gene>
<organism evidence="2 3">
    <name type="scientific">Mikania micrantha</name>
    <name type="common">bitter vine</name>
    <dbReference type="NCBI Taxonomy" id="192012"/>
    <lineage>
        <taxon>Eukaryota</taxon>
        <taxon>Viridiplantae</taxon>
        <taxon>Streptophyta</taxon>
        <taxon>Embryophyta</taxon>
        <taxon>Tracheophyta</taxon>
        <taxon>Spermatophyta</taxon>
        <taxon>Magnoliopsida</taxon>
        <taxon>eudicotyledons</taxon>
        <taxon>Gunneridae</taxon>
        <taxon>Pentapetalae</taxon>
        <taxon>asterids</taxon>
        <taxon>campanulids</taxon>
        <taxon>Asterales</taxon>
        <taxon>Asteraceae</taxon>
        <taxon>Asteroideae</taxon>
        <taxon>Heliantheae alliance</taxon>
        <taxon>Eupatorieae</taxon>
        <taxon>Mikania</taxon>
    </lineage>
</organism>
<sequence length="335" mass="37195">MAKDPKKKKSRTARIIVSSPVTTSVISVSTPVSVPISVAATVQEVVSTSQAYVHTEAFMHSPDFVNVATFMPSFMDATTVTTSFQAASTSRVDSLFAGLDDLDLNFSLDYDDSELRLRISILSQEFDKYRKQKEKAETKQPSSSSQSDMEVMKSHIVQLQKWREEDVLEKKLMNHRITSLELLTEKQNAEIAELKKENQMLKQKVNDIQVKDSQAEATGASADPIYVNIDDEEEEEKVDYENSNVHERPSFNAFHDDDEDEDGDLTGVGSSSGLNSIIGAIVIYKPSGISFGFNPISSVSSDKVKDNEDVDIEGLTELEYPKQVIDSSLLTFADL</sequence>
<dbReference type="EMBL" id="SZYD01000001">
    <property type="protein sequence ID" value="KAD7477300.1"/>
    <property type="molecule type" value="Genomic_DNA"/>
</dbReference>
<accession>A0A5N6Q0S2</accession>
<keyword evidence="3" id="KW-1185">Reference proteome</keyword>
<comment type="caution">
    <text evidence="2">The sequence shown here is derived from an EMBL/GenBank/DDBJ whole genome shotgun (WGS) entry which is preliminary data.</text>
</comment>
<protein>
    <submittedName>
        <fullName evidence="2">Uncharacterized protein</fullName>
    </submittedName>
</protein>
<dbReference type="Proteomes" id="UP000326396">
    <property type="component" value="Linkage Group LG1"/>
</dbReference>
<evidence type="ECO:0000313" key="3">
    <source>
        <dbReference type="Proteomes" id="UP000326396"/>
    </source>
</evidence>
<dbReference type="AlphaFoldDB" id="A0A5N6Q0S2"/>
<reference evidence="2 3" key="1">
    <citation type="submission" date="2019-05" db="EMBL/GenBank/DDBJ databases">
        <title>Mikania micrantha, genome provides insights into the molecular mechanism of rapid growth.</title>
        <authorList>
            <person name="Liu B."/>
        </authorList>
    </citation>
    <scope>NUCLEOTIDE SEQUENCE [LARGE SCALE GENOMIC DNA]</scope>
    <source>
        <strain evidence="2">NLD-2019</strain>
        <tissue evidence="2">Leaf</tissue>
    </source>
</reference>
<name>A0A5N6Q0S2_9ASTR</name>
<keyword evidence="1" id="KW-0175">Coiled coil</keyword>
<evidence type="ECO:0000313" key="2">
    <source>
        <dbReference type="EMBL" id="KAD7477300.1"/>
    </source>
</evidence>
<feature type="coiled-coil region" evidence="1">
    <location>
        <begin position="177"/>
        <end position="211"/>
    </location>
</feature>
<proteinExistence type="predicted"/>
<evidence type="ECO:0000256" key="1">
    <source>
        <dbReference type="SAM" id="Coils"/>
    </source>
</evidence>